<organism evidence="4 5">
    <name type="scientific">Trypanosoma rangeli</name>
    <dbReference type="NCBI Taxonomy" id="5698"/>
    <lineage>
        <taxon>Eukaryota</taxon>
        <taxon>Discoba</taxon>
        <taxon>Euglenozoa</taxon>
        <taxon>Kinetoplastea</taxon>
        <taxon>Metakinetoplastina</taxon>
        <taxon>Trypanosomatida</taxon>
        <taxon>Trypanosomatidae</taxon>
        <taxon>Trypanosoma</taxon>
        <taxon>Herpetosoma</taxon>
    </lineage>
</organism>
<dbReference type="InterPro" id="IPR006518">
    <property type="entry name" value="Trypano_RHS"/>
</dbReference>
<feature type="domain" description="DUF7578" evidence="3">
    <location>
        <begin position="36"/>
        <end position="98"/>
    </location>
</feature>
<comment type="caution">
    <text evidence="4">The sequence shown here is derived from an EMBL/GenBank/DDBJ whole genome shotgun (WGS) entry which is preliminary data.</text>
</comment>
<keyword evidence="5" id="KW-1185">Reference proteome</keyword>
<dbReference type="NCBIfam" id="TIGR01631">
    <property type="entry name" value="Trypano_RHS"/>
    <property type="match status" value="1"/>
</dbReference>
<dbReference type="InterPro" id="IPR046836">
    <property type="entry name" value="RHS_C"/>
</dbReference>
<dbReference type="Pfam" id="PF07999">
    <property type="entry name" value="RHSP"/>
    <property type="match status" value="1"/>
</dbReference>
<dbReference type="EMBL" id="MKGL01000336">
    <property type="protein sequence ID" value="RNF00250.1"/>
    <property type="molecule type" value="Genomic_DNA"/>
</dbReference>
<dbReference type="InterPro" id="IPR052980">
    <property type="entry name" value="Crinkler_effector"/>
</dbReference>
<dbReference type="InterPro" id="IPR046835">
    <property type="entry name" value="RHS_N"/>
</dbReference>
<dbReference type="RefSeq" id="XP_029235660.1">
    <property type="nucleotide sequence ID" value="XM_029384491.1"/>
</dbReference>
<proteinExistence type="predicted"/>
<dbReference type="GeneID" id="40331643"/>
<protein>
    <submittedName>
        <fullName evidence="4">Retrotransposon hot spot (RHS) protein</fullName>
    </submittedName>
</protein>
<dbReference type="PANTHER" id="PTHR33129">
    <property type="entry name" value="PROTEIN KINASE DOMAIN-CONTAINING PROTEIN-RELATED"/>
    <property type="match status" value="1"/>
</dbReference>
<gene>
    <name evidence="4" type="ORF">TraAM80_07710</name>
</gene>
<dbReference type="InterPro" id="IPR056000">
    <property type="entry name" value="DUF7578"/>
</dbReference>
<sequence length="753" mass="85940">TEETPAQRRRVEGAPQRPRWTLVSSIEDVLNVRGGRINTILLNDFLRQNIGPSRAVGEDQNVVMEVFVQQPAEYVTEQRLLREILDSPGYQLFEDARMLTEREVATLRDWKEFGEKNTVPLRTKGRLDAALHHVEEERAAREAERTQRLLYASVYSARWSHVVEAVDSEGVGMEVRKGQPPTMPWKFKANGLTFVPDDAAEQLSLPRPRLLVLSSDSGWPFSWRRKEFLPDCYVTAEVERVWEFVRADLNELFSTGNKKRIGAMNRVLIGTPGIGKSMNAGSYLLYQLLHYDAEKLDTVVYLVAGRVFIFDKITQTVNRFEDQKTAPIGWRSSSSSLTSGYIICDGEKEAEIPNAGTWGMIVVSSPYELNYKSWKKHAGAMTIVMNGPDEDDVRAMCAWRKRDWPAQEQAEHWGRVRDFIAHVGPIPRLLFRGDDYKAHWEVVESALESFIPSTDLGLFRWNLTCIWYAGHPAQPLAKAVRRVEEYGIDSFWNVPVSFVVKSKILAQVAKTMRSFCGFKSLMARRADELPAFLEEYGVCAFMSWGFVKRIHDKLCELRPPTGGREPRPCVLHVNPQLLPTDAVGLLPRLFYAAKVEAAYRVLYVPGVEDFLLVDAFFFVAAPRRTMVGLQTTTAKAHHVTSSTLRQFHECLATHFDDWETFSRDMSWEIVYVRHAESTSPDTWRRCDVTEHPYEAQGEAEVAATDFWNRQVRQYQVKISTEDAQAARTEGEEAPAIPLRVRWSMTFPGSEMSL</sequence>
<feature type="non-terminal residue" evidence="4">
    <location>
        <position position="1"/>
    </location>
</feature>
<feature type="domain" description="Retrotransposon hot spot protein N-terminal" evidence="2">
    <location>
        <begin position="151"/>
        <end position="258"/>
    </location>
</feature>
<dbReference type="OMA" id="HECLATH"/>
<dbReference type="OrthoDB" id="251324at2759"/>
<dbReference type="Pfam" id="PF20445">
    <property type="entry name" value="RHS_N"/>
    <property type="match status" value="1"/>
</dbReference>
<dbReference type="AlphaFoldDB" id="A0A3R7K1P2"/>
<dbReference type="PANTHER" id="PTHR33129:SF3">
    <property type="entry name" value="HOT SPOT (RHS) PROTEIN, PUTATIVE-RELATED"/>
    <property type="match status" value="1"/>
</dbReference>
<evidence type="ECO:0000313" key="4">
    <source>
        <dbReference type="EMBL" id="RNF00250.1"/>
    </source>
</evidence>
<evidence type="ECO:0000313" key="5">
    <source>
        <dbReference type="Proteomes" id="UP000283634"/>
    </source>
</evidence>
<dbReference type="VEuPathDB" id="TriTrypDB:TRSC58_01499"/>
<dbReference type="Pfam" id="PF24466">
    <property type="entry name" value="DUF7578"/>
    <property type="match status" value="1"/>
</dbReference>
<evidence type="ECO:0000259" key="1">
    <source>
        <dbReference type="Pfam" id="PF07999"/>
    </source>
</evidence>
<name>A0A3R7K1P2_TRYRA</name>
<reference evidence="4 5" key="1">
    <citation type="journal article" date="2018" name="BMC Genomics">
        <title>Genomic comparison of Trypanosoma conorhini and Trypanosoma rangeli to Trypanosoma cruzi strains of high and low virulence.</title>
        <authorList>
            <person name="Bradwell K.R."/>
            <person name="Koparde V.N."/>
            <person name="Matveyev A.V."/>
            <person name="Serrano M.G."/>
            <person name="Alves J.M."/>
            <person name="Parikh H."/>
            <person name="Huang B."/>
            <person name="Lee V."/>
            <person name="Espinosa-Alvarez O."/>
            <person name="Ortiz P.A."/>
            <person name="Costa-Martins A.G."/>
            <person name="Teixeira M.M."/>
            <person name="Buck G.A."/>
        </authorList>
    </citation>
    <scope>NUCLEOTIDE SEQUENCE [LARGE SCALE GENOMIC DNA]</scope>
    <source>
        <strain evidence="4 5">AM80</strain>
    </source>
</reference>
<dbReference type="VEuPathDB" id="TriTrypDB:TRSC58_06890"/>
<feature type="domain" description="Retrotransposon hot spot protein,C-terminal" evidence="1">
    <location>
        <begin position="267"/>
        <end position="557"/>
    </location>
</feature>
<dbReference type="Proteomes" id="UP000283634">
    <property type="component" value="Unassembled WGS sequence"/>
</dbReference>
<accession>A0A3R7K1P2</accession>
<evidence type="ECO:0000259" key="2">
    <source>
        <dbReference type="Pfam" id="PF20445"/>
    </source>
</evidence>
<evidence type="ECO:0000259" key="3">
    <source>
        <dbReference type="Pfam" id="PF24466"/>
    </source>
</evidence>